<evidence type="ECO:0000313" key="4">
    <source>
        <dbReference type="EMBL" id="KAH6889358.1"/>
    </source>
</evidence>
<dbReference type="GO" id="GO:0016651">
    <property type="term" value="F:oxidoreductase activity, acting on NAD(P)H"/>
    <property type="evidence" value="ECO:0007669"/>
    <property type="project" value="InterPro"/>
</dbReference>
<keyword evidence="2" id="KW-0560">Oxidoreductase</keyword>
<dbReference type="PANTHER" id="PTHR45348">
    <property type="entry name" value="HYPOTHETICAL OXIDOREDUCTASE (EUROFUNG)"/>
    <property type="match status" value="1"/>
</dbReference>
<evidence type="ECO:0000256" key="2">
    <source>
        <dbReference type="ARBA" id="ARBA00023002"/>
    </source>
</evidence>
<evidence type="ECO:0000259" key="3">
    <source>
        <dbReference type="SMART" id="SM00829"/>
    </source>
</evidence>
<dbReference type="Gene3D" id="3.40.50.720">
    <property type="entry name" value="NAD(P)-binding Rossmann-like Domain"/>
    <property type="match status" value="1"/>
</dbReference>
<dbReference type="Gene3D" id="3.90.180.10">
    <property type="entry name" value="Medium-chain alcohol dehydrogenases, catalytic domain"/>
    <property type="match status" value="1"/>
</dbReference>
<dbReference type="SUPFAM" id="SSF51735">
    <property type="entry name" value="NAD(P)-binding Rossmann-fold domains"/>
    <property type="match status" value="1"/>
</dbReference>
<dbReference type="InterPro" id="IPR013154">
    <property type="entry name" value="ADH-like_N"/>
</dbReference>
<dbReference type="InterPro" id="IPR011032">
    <property type="entry name" value="GroES-like_sf"/>
</dbReference>
<dbReference type="OrthoDB" id="48317at2759"/>
<gene>
    <name evidence="4" type="ORF">B0T10DRAFT_548752</name>
</gene>
<dbReference type="Pfam" id="PF08240">
    <property type="entry name" value="ADH_N"/>
    <property type="match status" value="1"/>
</dbReference>
<comment type="caution">
    <text evidence="4">The sequence shown here is derived from an EMBL/GenBank/DDBJ whole genome shotgun (WGS) entry which is preliminary data.</text>
</comment>
<evidence type="ECO:0000256" key="1">
    <source>
        <dbReference type="ARBA" id="ARBA00008072"/>
    </source>
</evidence>
<protein>
    <submittedName>
        <fullName evidence="4">Chaperonin 10-like protein</fullName>
    </submittedName>
</protein>
<dbReference type="Proteomes" id="UP000777438">
    <property type="component" value="Unassembled WGS sequence"/>
</dbReference>
<keyword evidence="5" id="KW-1185">Reference proteome</keyword>
<dbReference type="Pfam" id="PF00107">
    <property type="entry name" value="ADH_zinc_N"/>
    <property type="match status" value="1"/>
</dbReference>
<dbReference type="InterPro" id="IPR020843">
    <property type="entry name" value="ER"/>
</dbReference>
<dbReference type="AlphaFoldDB" id="A0A9P9AP79"/>
<dbReference type="InterPro" id="IPR047122">
    <property type="entry name" value="Trans-enoyl_RdTase-like"/>
</dbReference>
<reference evidence="4 5" key="1">
    <citation type="journal article" date="2021" name="Nat. Commun.">
        <title>Genetic determinants of endophytism in the Arabidopsis root mycobiome.</title>
        <authorList>
            <person name="Mesny F."/>
            <person name="Miyauchi S."/>
            <person name="Thiergart T."/>
            <person name="Pickel B."/>
            <person name="Atanasova L."/>
            <person name="Karlsson M."/>
            <person name="Huettel B."/>
            <person name="Barry K.W."/>
            <person name="Haridas S."/>
            <person name="Chen C."/>
            <person name="Bauer D."/>
            <person name="Andreopoulos W."/>
            <person name="Pangilinan J."/>
            <person name="LaButti K."/>
            <person name="Riley R."/>
            <person name="Lipzen A."/>
            <person name="Clum A."/>
            <person name="Drula E."/>
            <person name="Henrissat B."/>
            <person name="Kohler A."/>
            <person name="Grigoriev I.V."/>
            <person name="Martin F.M."/>
            <person name="Hacquard S."/>
        </authorList>
    </citation>
    <scope>NUCLEOTIDE SEQUENCE [LARGE SCALE GENOMIC DNA]</scope>
    <source>
        <strain evidence="4 5">MPI-CAGE-CH-0241</strain>
    </source>
</reference>
<accession>A0A9P9AP79</accession>
<dbReference type="InterPro" id="IPR013149">
    <property type="entry name" value="ADH-like_C"/>
</dbReference>
<dbReference type="InterPro" id="IPR036291">
    <property type="entry name" value="NAD(P)-bd_dom_sf"/>
</dbReference>
<organism evidence="4 5">
    <name type="scientific">Thelonectria olida</name>
    <dbReference type="NCBI Taxonomy" id="1576542"/>
    <lineage>
        <taxon>Eukaryota</taxon>
        <taxon>Fungi</taxon>
        <taxon>Dikarya</taxon>
        <taxon>Ascomycota</taxon>
        <taxon>Pezizomycotina</taxon>
        <taxon>Sordariomycetes</taxon>
        <taxon>Hypocreomycetidae</taxon>
        <taxon>Hypocreales</taxon>
        <taxon>Nectriaceae</taxon>
        <taxon>Thelonectria</taxon>
    </lineage>
</organism>
<sequence>MSPSVQQAMKAILINGNKAKVTSNVPLPKLRPTYLLAKVHSIALNPTDWKHINGKRAGPNSFSGCDFSGTVVKVGPGVTKSFQPGDRIAGTAHGANFSQPEDGCFAEYAVVKGDLMMKIPDSLSFDAAATLPLGLGTVAQGLYQKALRLNLPTDPIKENTPVLIYGGSSATGSLAIQFAKLSGYKVLTTSSPHNFDYVKSLGADAVFDYRDPECGKKINEATNNSLKLVWDTISLPSSAAICAEALSSDPAGARYGSILPVKLPGREDVETVMTFMYTIFDEPFSKAGRDTPAIPEDFEFAREFFGIAEQLLWEGKLKNHSEKVGSGGLEGALQGMVDMKNDRVSGQKLVYRVAETPADSTAEVEL</sequence>
<dbReference type="CDD" id="cd08249">
    <property type="entry name" value="enoyl_reductase_like"/>
    <property type="match status" value="1"/>
</dbReference>
<dbReference type="SMART" id="SM00829">
    <property type="entry name" value="PKS_ER"/>
    <property type="match status" value="1"/>
</dbReference>
<dbReference type="SUPFAM" id="SSF50129">
    <property type="entry name" value="GroES-like"/>
    <property type="match status" value="1"/>
</dbReference>
<proteinExistence type="inferred from homology"/>
<dbReference type="EMBL" id="JAGPYM010000011">
    <property type="protein sequence ID" value="KAH6889358.1"/>
    <property type="molecule type" value="Genomic_DNA"/>
</dbReference>
<comment type="similarity">
    <text evidence="1">Belongs to the zinc-containing alcohol dehydrogenase family.</text>
</comment>
<feature type="domain" description="Enoyl reductase (ER)" evidence="3">
    <location>
        <begin position="16"/>
        <end position="279"/>
    </location>
</feature>
<name>A0A9P9AP79_9HYPO</name>
<dbReference type="PANTHER" id="PTHR45348:SF2">
    <property type="entry name" value="ZINC-TYPE ALCOHOL DEHYDROGENASE-LIKE PROTEIN C2E1P3.01"/>
    <property type="match status" value="1"/>
</dbReference>
<evidence type="ECO:0000313" key="5">
    <source>
        <dbReference type="Proteomes" id="UP000777438"/>
    </source>
</evidence>